<dbReference type="EMBL" id="FNRS01000001">
    <property type="protein sequence ID" value="SEB43025.1"/>
    <property type="molecule type" value="Genomic_DNA"/>
</dbReference>
<evidence type="ECO:0000313" key="4">
    <source>
        <dbReference type="Proteomes" id="UP000183155"/>
    </source>
</evidence>
<dbReference type="InterPro" id="IPR052947">
    <property type="entry name" value="T6SS_Hcp1_domain"/>
</dbReference>
<dbReference type="Pfam" id="PF05638">
    <property type="entry name" value="T6SS_HCP"/>
    <property type="match status" value="1"/>
</dbReference>
<dbReference type="AlphaFoldDB" id="A0A0J6JM70"/>
<dbReference type="Gene3D" id="2.30.110.20">
    <property type="entry name" value="Hcp1-like"/>
    <property type="match status" value="1"/>
</dbReference>
<dbReference type="PATRIC" id="fig|47884.3.peg.2821"/>
<evidence type="ECO:0000313" key="1">
    <source>
        <dbReference type="EMBL" id="KMM84902.1"/>
    </source>
</evidence>
<evidence type="ECO:0000313" key="2">
    <source>
        <dbReference type="EMBL" id="SEB43025.1"/>
    </source>
</evidence>
<protein>
    <submittedName>
        <fullName evidence="1">Hcp</fullName>
    </submittedName>
</protein>
<gene>
    <name evidence="2" type="ORF">SAMN04490203_0152</name>
    <name evidence="1" type="ORF">TU78_11900</name>
</gene>
<accession>A0A0J6JM70</accession>
<dbReference type="PANTHER" id="PTHR34319">
    <property type="entry name" value="MAJOR EXPORTED PROTEIN"/>
    <property type="match status" value="1"/>
</dbReference>
<dbReference type="EMBL" id="JYLA01000004">
    <property type="protein sequence ID" value="KMM84902.1"/>
    <property type="molecule type" value="Genomic_DNA"/>
</dbReference>
<reference evidence="1 3" key="1">
    <citation type="submission" date="2015-02" db="EMBL/GenBank/DDBJ databases">
        <title>Pseudomonas helleri sp. nov. and Pseudomonas weihenstephanensis sp. nov., isolated from raw cows milk.</title>
        <authorList>
            <person name="von Neubeck M."/>
            <person name="Huptas C."/>
            <person name="Wenning M."/>
            <person name="Scherer S."/>
        </authorList>
    </citation>
    <scope>NUCLEOTIDE SEQUENCE [LARGE SCALE GENOMIC DNA]</scope>
    <source>
        <strain evidence="1 3">DSM 21104</strain>
    </source>
</reference>
<evidence type="ECO:0000313" key="3">
    <source>
        <dbReference type="Proteomes" id="UP000036395"/>
    </source>
</evidence>
<dbReference type="Proteomes" id="UP000036395">
    <property type="component" value="Unassembled WGS sequence"/>
</dbReference>
<dbReference type="Proteomes" id="UP000183155">
    <property type="component" value="Unassembled WGS sequence"/>
</dbReference>
<name>A0A0J6JM70_PSETA</name>
<sequence>MANNSYMTITGTTSGLMSAGCSTPASMGNKCQATHADEIMVLSVDHNLFSGHNTNQFGSNAKHQPVVISKYIDKSSPLLAKALDDGESLNCIIHLYRSSPTATGEEKYFRIELREARIAHINLSVPTATSKGDSQPIEYVAIRYQDIILEHIAARTSAGMSWLTKNE</sequence>
<keyword evidence="4" id="KW-1185">Reference proteome</keyword>
<dbReference type="InterPro" id="IPR036624">
    <property type="entry name" value="Hcp1-lik_sf"/>
</dbReference>
<dbReference type="PANTHER" id="PTHR34319:SF7">
    <property type="entry name" value="HNH ENDONUCLEASE DOMAIN-CONTAINING PROTEIN"/>
    <property type="match status" value="1"/>
</dbReference>
<dbReference type="OrthoDB" id="5674026at2"/>
<reference evidence="2 4" key="2">
    <citation type="submission" date="2016-10" db="EMBL/GenBank/DDBJ databases">
        <authorList>
            <person name="Varghese N."/>
            <person name="Submissions S."/>
        </authorList>
    </citation>
    <scope>NUCLEOTIDE SEQUENCE [LARGE SCALE GENOMIC DNA]</scope>
    <source>
        <strain evidence="2 4">BS3652</strain>
    </source>
</reference>
<dbReference type="NCBIfam" id="TIGR03344">
    <property type="entry name" value="VI_effect_Hcp1"/>
    <property type="match status" value="1"/>
</dbReference>
<proteinExistence type="predicted"/>
<dbReference type="SUPFAM" id="SSF141452">
    <property type="entry name" value="Hcp1-like"/>
    <property type="match status" value="1"/>
</dbReference>
<dbReference type="STRING" id="47884.SAMN04490203_0152"/>
<organism evidence="1 3">
    <name type="scientific">Pseudomonas taetrolens</name>
    <dbReference type="NCBI Taxonomy" id="47884"/>
    <lineage>
        <taxon>Bacteria</taxon>
        <taxon>Pseudomonadati</taxon>
        <taxon>Pseudomonadota</taxon>
        <taxon>Gammaproteobacteria</taxon>
        <taxon>Pseudomonadales</taxon>
        <taxon>Pseudomonadaceae</taxon>
        <taxon>Pseudomonas</taxon>
    </lineage>
</organism>
<comment type="caution">
    <text evidence="1">The sequence shown here is derived from an EMBL/GenBank/DDBJ whole genome shotgun (WGS) entry which is preliminary data.</text>
</comment>
<dbReference type="InterPro" id="IPR008514">
    <property type="entry name" value="T6SS_Hcp"/>
</dbReference>
<dbReference type="RefSeq" id="WP_048381416.1">
    <property type="nucleotide sequence ID" value="NZ_FNRS01000001.1"/>
</dbReference>